<dbReference type="GO" id="GO:0005886">
    <property type="term" value="C:plasma membrane"/>
    <property type="evidence" value="ECO:0007669"/>
    <property type="project" value="UniProtKB-SubCell"/>
</dbReference>
<keyword evidence="10" id="KW-1185">Reference proteome</keyword>
<keyword evidence="7 8" id="KW-0472">Membrane</keyword>
<dbReference type="PANTHER" id="PTHR21716:SF53">
    <property type="entry name" value="PERMEASE PERM-RELATED"/>
    <property type="match status" value="1"/>
</dbReference>
<evidence type="ECO:0000256" key="6">
    <source>
        <dbReference type="ARBA" id="ARBA00022989"/>
    </source>
</evidence>
<evidence type="ECO:0000256" key="5">
    <source>
        <dbReference type="ARBA" id="ARBA00022692"/>
    </source>
</evidence>
<evidence type="ECO:0000256" key="2">
    <source>
        <dbReference type="ARBA" id="ARBA00009773"/>
    </source>
</evidence>
<organism evidence="9 10">
    <name type="scientific">Crystallibacter crystallopoietes</name>
    <dbReference type="NCBI Taxonomy" id="37928"/>
    <lineage>
        <taxon>Bacteria</taxon>
        <taxon>Bacillati</taxon>
        <taxon>Actinomycetota</taxon>
        <taxon>Actinomycetes</taxon>
        <taxon>Micrococcales</taxon>
        <taxon>Micrococcaceae</taxon>
        <taxon>Crystallibacter</taxon>
    </lineage>
</organism>
<dbReference type="InterPro" id="IPR002549">
    <property type="entry name" value="AI-2E-like"/>
</dbReference>
<gene>
    <name evidence="9" type="ORF">SAMN04489742_3401</name>
</gene>
<keyword evidence="3" id="KW-0813">Transport</keyword>
<dbReference type="Pfam" id="PF01594">
    <property type="entry name" value="AI-2E_transport"/>
    <property type="match status" value="1"/>
</dbReference>
<evidence type="ECO:0000313" key="9">
    <source>
        <dbReference type="EMBL" id="SDQ99227.1"/>
    </source>
</evidence>
<proteinExistence type="inferred from homology"/>
<feature type="transmembrane region" description="Helical" evidence="8">
    <location>
        <begin position="165"/>
        <end position="183"/>
    </location>
</feature>
<dbReference type="OrthoDB" id="9784366at2"/>
<sequence>MALFARRDQVQEQSLWTDGMGRVGTRSAQLLLILTLLSVSVYVMLQLQLLVIPVLIALILAAAVYPVVNVLRRWGWSSALATATAFLGILVVLGGVITGIVVAVRNELDELISSATEGWAQLQGFLADFPLPVDQAQIDEALAGILDFLTSAAVGRSALSGLSTATQFITGAVLMAVVLFYFLKDGERIWTFLLRWFPYRRRAKMALAGSRAVDVLGNYVRGTAIVAAVDAIFIGLALLILQVPLALPLAVLIFIGGFVPIVGATVAGVLAALVALVANGPVAALVVIGVVVLVNQLEGNFLQPVVMGRSVSLHSLVILLALTAGTILGGIVGAILAVPVAAVAWAVIQVWTGDTKPEASGRRVRLEEKAVATVS</sequence>
<keyword evidence="6 8" id="KW-1133">Transmembrane helix</keyword>
<dbReference type="STRING" id="37928.SAMN04489742_3401"/>
<keyword evidence="5 8" id="KW-0812">Transmembrane</keyword>
<evidence type="ECO:0000256" key="8">
    <source>
        <dbReference type="SAM" id="Phobius"/>
    </source>
</evidence>
<feature type="transmembrane region" description="Helical" evidence="8">
    <location>
        <begin position="80"/>
        <end position="104"/>
    </location>
</feature>
<dbReference type="AlphaFoldDB" id="A0A1H1FE92"/>
<comment type="similarity">
    <text evidence="2">Belongs to the autoinducer-2 exporter (AI-2E) (TC 2.A.86) family.</text>
</comment>
<feature type="transmembrane region" description="Helical" evidence="8">
    <location>
        <begin position="51"/>
        <end position="68"/>
    </location>
</feature>
<dbReference type="PANTHER" id="PTHR21716">
    <property type="entry name" value="TRANSMEMBRANE PROTEIN"/>
    <property type="match status" value="1"/>
</dbReference>
<protein>
    <submittedName>
        <fullName evidence="9">Predicted PurR-regulated permease PerM</fullName>
    </submittedName>
</protein>
<feature type="transmembrane region" description="Helical" evidence="8">
    <location>
        <begin position="315"/>
        <end position="348"/>
    </location>
</feature>
<evidence type="ECO:0000256" key="7">
    <source>
        <dbReference type="ARBA" id="ARBA00023136"/>
    </source>
</evidence>
<feature type="transmembrane region" description="Helical" evidence="8">
    <location>
        <begin position="28"/>
        <end position="45"/>
    </location>
</feature>
<name>A0A1H1FE92_9MICC</name>
<evidence type="ECO:0000256" key="4">
    <source>
        <dbReference type="ARBA" id="ARBA00022475"/>
    </source>
</evidence>
<dbReference type="EMBL" id="FNKH01000002">
    <property type="protein sequence ID" value="SDQ99227.1"/>
    <property type="molecule type" value="Genomic_DNA"/>
</dbReference>
<evidence type="ECO:0000313" key="10">
    <source>
        <dbReference type="Proteomes" id="UP000181917"/>
    </source>
</evidence>
<evidence type="ECO:0000256" key="3">
    <source>
        <dbReference type="ARBA" id="ARBA00022448"/>
    </source>
</evidence>
<keyword evidence="4" id="KW-1003">Cell membrane</keyword>
<feature type="transmembrane region" description="Helical" evidence="8">
    <location>
        <begin position="261"/>
        <end position="294"/>
    </location>
</feature>
<evidence type="ECO:0000256" key="1">
    <source>
        <dbReference type="ARBA" id="ARBA00004651"/>
    </source>
</evidence>
<comment type="subcellular location">
    <subcellularLocation>
        <location evidence="1">Cell membrane</location>
        <topology evidence="1">Multi-pass membrane protein</topology>
    </subcellularLocation>
</comment>
<reference evidence="9 10" key="1">
    <citation type="submission" date="2016-10" db="EMBL/GenBank/DDBJ databases">
        <authorList>
            <person name="de Groot N.N."/>
        </authorList>
    </citation>
    <scope>NUCLEOTIDE SEQUENCE [LARGE SCALE GENOMIC DNA]</scope>
    <source>
        <strain evidence="9 10">DSM 20117</strain>
    </source>
</reference>
<dbReference type="Proteomes" id="UP000181917">
    <property type="component" value="Unassembled WGS sequence"/>
</dbReference>
<accession>A0A1H1FE92</accession>
<dbReference type="GO" id="GO:0055085">
    <property type="term" value="P:transmembrane transport"/>
    <property type="evidence" value="ECO:0007669"/>
    <property type="project" value="TreeGrafter"/>
</dbReference>
<dbReference type="RefSeq" id="WP_083339799.1">
    <property type="nucleotide sequence ID" value="NZ_CP018863.1"/>
</dbReference>